<dbReference type="PROSITE" id="PS51419">
    <property type="entry name" value="RAB"/>
    <property type="match status" value="1"/>
</dbReference>
<organism evidence="2 3">
    <name type="scientific">Eimeria tenella</name>
    <name type="common">Coccidian parasite</name>
    <dbReference type="NCBI Taxonomy" id="5802"/>
    <lineage>
        <taxon>Eukaryota</taxon>
        <taxon>Sar</taxon>
        <taxon>Alveolata</taxon>
        <taxon>Apicomplexa</taxon>
        <taxon>Conoidasida</taxon>
        <taxon>Coccidia</taxon>
        <taxon>Eucoccidiorida</taxon>
        <taxon>Eimeriorina</taxon>
        <taxon>Eimeriidae</taxon>
        <taxon>Eimeria</taxon>
    </lineage>
</organism>
<dbReference type="AlphaFoldDB" id="U6LAB0"/>
<dbReference type="EMBL" id="HG677528">
    <property type="protein sequence ID" value="CDJ44715.1"/>
    <property type="molecule type" value="Genomic_DNA"/>
</dbReference>
<gene>
    <name evidence="2" type="ORF">ETH_00036560</name>
</gene>
<feature type="non-terminal residue" evidence="2">
    <location>
        <position position="50"/>
    </location>
</feature>
<dbReference type="VEuPathDB" id="ToxoDB:ETH_00036560"/>
<evidence type="ECO:0000313" key="3">
    <source>
        <dbReference type="Proteomes" id="UP000030747"/>
    </source>
</evidence>
<dbReference type="OrthoDB" id="63533at2759"/>
<dbReference type="InterPro" id="IPR001806">
    <property type="entry name" value="Small_GTPase"/>
</dbReference>
<dbReference type="RefSeq" id="XP_013235463.1">
    <property type="nucleotide sequence ID" value="XM_013380009.1"/>
</dbReference>
<reference evidence="2" key="1">
    <citation type="submission" date="2013-10" db="EMBL/GenBank/DDBJ databases">
        <title>Genomic analysis of the causative agents of coccidiosis in chickens.</title>
        <authorList>
            <person name="Reid A.J."/>
            <person name="Blake D."/>
            <person name="Billington K."/>
            <person name="Browne H."/>
            <person name="Dunn M."/>
            <person name="Hung S."/>
            <person name="Kawahara F."/>
            <person name="Miranda-Saavedra D."/>
            <person name="Mourier T."/>
            <person name="Nagra H."/>
            <person name="Otto T.D."/>
            <person name="Rawlings N."/>
            <person name="Sanchez A."/>
            <person name="Sanders M."/>
            <person name="Subramaniam C."/>
            <person name="Tay Y."/>
            <person name="Dear P."/>
            <person name="Doerig C."/>
            <person name="Gruber A."/>
            <person name="Parkinson J."/>
            <person name="Shirley M."/>
            <person name="Wan K.L."/>
            <person name="Berriman M."/>
            <person name="Tomley F."/>
            <person name="Pain A."/>
        </authorList>
    </citation>
    <scope>NUCLEOTIDE SEQUENCE [LARGE SCALE GENOMIC DNA]</scope>
    <source>
        <strain evidence="2">Houghton</strain>
    </source>
</reference>
<dbReference type="Gene3D" id="3.40.50.300">
    <property type="entry name" value="P-loop containing nucleotide triphosphate hydrolases"/>
    <property type="match status" value="1"/>
</dbReference>
<evidence type="ECO:0000256" key="1">
    <source>
        <dbReference type="ARBA" id="ARBA00022741"/>
    </source>
</evidence>
<sequence length="50" mass="5596">MALAGNKIDLSAERAVKTQEAQQYAEEKGIFFIETSAKTGQNVNELFYEI</sequence>
<protein>
    <recommendedName>
        <fullName evidence="4">Ras family domain-containing protein</fullName>
    </recommendedName>
</protein>
<dbReference type="InterPro" id="IPR027417">
    <property type="entry name" value="P-loop_NTPase"/>
</dbReference>
<keyword evidence="3" id="KW-1185">Reference proteome</keyword>
<dbReference type="Proteomes" id="UP000030747">
    <property type="component" value="Unassembled WGS sequence"/>
</dbReference>
<dbReference type="GeneID" id="25256353"/>
<evidence type="ECO:0000313" key="2">
    <source>
        <dbReference type="EMBL" id="CDJ44715.1"/>
    </source>
</evidence>
<accession>U6LAB0</accession>
<dbReference type="GO" id="GO:0003924">
    <property type="term" value="F:GTPase activity"/>
    <property type="evidence" value="ECO:0007669"/>
    <property type="project" value="InterPro"/>
</dbReference>
<dbReference type="PROSITE" id="PS51421">
    <property type="entry name" value="RAS"/>
    <property type="match status" value="1"/>
</dbReference>
<dbReference type="PANTHER" id="PTHR47978">
    <property type="match status" value="1"/>
</dbReference>
<name>U6LAB0_EIMTE</name>
<evidence type="ECO:0008006" key="4">
    <source>
        <dbReference type="Google" id="ProtNLM"/>
    </source>
</evidence>
<keyword evidence="1" id="KW-0547">Nucleotide-binding</keyword>
<dbReference type="SUPFAM" id="SSF52540">
    <property type="entry name" value="P-loop containing nucleoside triphosphate hydrolases"/>
    <property type="match status" value="1"/>
</dbReference>
<dbReference type="VEuPathDB" id="ToxoDB:ETH2_1029100"/>
<dbReference type="GO" id="GO:0005525">
    <property type="term" value="F:GTP binding"/>
    <property type="evidence" value="ECO:0007669"/>
    <property type="project" value="InterPro"/>
</dbReference>
<dbReference type="Pfam" id="PF00071">
    <property type="entry name" value="Ras"/>
    <property type="match status" value="1"/>
</dbReference>
<reference evidence="2" key="2">
    <citation type="submission" date="2013-10" db="EMBL/GenBank/DDBJ databases">
        <authorList>
            <person name="Aslett M."/>
        </authorList>
    </citation>
    <scope>NUCLEOTIDE SEQUENCE [LARGE SCALE GENOMIC DNA]</scope>
    <source>
        <strain evidence="2">Houghton</strain>
    </source>
</reference>
<proteinExistence type="predicted"/>